<evidence type="ECO:0000313" key="3">
    <source>
        <dbReference type="Proteomes" id="UP000280188"/>
    </source>
</evidence>
<protein>
    <submittedName>
        <fullName evidence="2">Uncharacterized protein</fullName>
    </submittedName>
</protein>
<evidence type="ECO:0000313" key="2">
    <source>
        <dbReference type="EMBL" id="BBF65006.1"/>
    </source>
</evidence>
<proteinExistence type="predicted"/>
<dbReference type="EMBL" id="AP018795">
    <property type="protein sequence ID" value="BBF65006.1"/>
    <property type="molecule type" value="Genomic_DNA"/>
</dbReference>
<dbReference type="KEGG" id="afj:AFERRID_12240"/>
<dbReference type="Proteomes" id="UP000280188">
    <property type="component" value="Chromosome"/>
</dbReference>
<evidence type="ECO:0000256" key="1">
    <source>
        <dbReference type="SAM" id="MobiDB-lite"/>
    </source>
</evidence>
<reference evidence="2 3" key="1">
    <citation type="journal article" date="2018" name="Microbiol. Resour. Announc.">
        <title>Complete Genome Sequence of Acidithiobacillus ferridurans JCM 18981.</title>
        <authorList>
            <person name="Miyauchi T."/>
            <person name="Kouzuma A."/>
            <person name="Abe T."/>
            <person name="Watanabe K."/>
        </authorList>
    </citation>
    <scope>NUCLEOTIDE SEQUENCE [LARGE SCALE GENOMIC DNA]</scope>
    <source>
        <strain evidence="3">ATCC 33020 / DSM 29468 / JCM 18981 / 11Fe</strain>
    </source>
</reference>
<feature type="compositionally biased region" description="Polar residues" evidence="1">
    <location>
        <begin position="1"/>
        <end position="17"/>
    </location>
</feature>
<name>A0A2Z6IHZ3_ACIFI</name>
<keyword evidence="3" id="KW-1185">Reference proteome</keyword>
<organism evidence="2 3">
    <name type="scientific">Acidithiobacillus ferridurans</name>
    <dbReference type="NCBI Taxonomy" id="1232575"/>
    <lineage>
        <taxon>Bacteria</taxon>
        <taxon>Pseudomonadati</taxon>
        <taxon>Pseudomonadota</taxon>
        <taxon>Acidithiobacillia</taxon>
        <taxon>Acidithiobacillales</taxon>
        <taxon>Acidithiobacillaceae</taxon>
        <taxon>Acidithiobacillus</taxon>
    </lineage>
</organism>
<accession>A0A2Z6IHZ3</accession>
<feature type="region of interest" description="Disordered" evidence="1">
    <location>
        <begin position="1"/>
        <end position="21"/>
    </location>
</feature>
<gene>
    <name evidence="2" type="ORF">AFERRID_12240</name>
</gene>
<sequence>MQPQIQRLQTDPQQNGGTAPIPFGLIEHLPQQCGLRRVERGRYGDYRRQRQPVAFRHWAAGGGHPIVEQHPFLLEGKAPLQNIFQLANVAGEGVTTQPLQSAWG</sequence>
<dbReference type="AlphaFoldDB" id="A0A2Z6IHZ3"/>